<protein>
    <submittedName>
        <fullName evidence="1">Uncharacterized protein</fullName>
    </submittedName>
</protein>
<accession>A0A645JZ73</accession>
<name>A0A645JZ73_9ZZZZ</name>
<reference evidence="1" key="1">
    <citation type="submission" date="2019-08" db="EMBL/GenBank/DDBJ databases">
        <authorList>
            <person name="Kucharzyk K."/>
            <person name="Murdoch R.W."/>
            <person name="Higgins S."/>
            <person name="Loffler F."/>
        </authorList>
    </citation>
    <scope>NUCLEOTIDE SEQUENCE</scope>
</reference>
<dbReference type="AlphaFoldDB" id="A0A645JZ73"/>
<comment type="caution">
    <text evidence="1">The sequence shown here is derived from an EMBL/GenBank/DDBJ whole genome shotgun (WGS) entry which is preliminary data.</text>
</comment>
<gene>
    <name evidence="1" type="ORF">SDC9_212095</name>
</gene>
<sequence>MLAIAGQHHIADTTLPMPEDRLLNVFFRNGDAFRLIDVADVARRHGFAHRLSDLLFETPHKPLAVAHRFILACEPAVDDMQCHLCSHLKGLSSTVLPVAAPGHRHHCQLLLRTRRYHSQSRRTCLGV</sequence>
<evidence type="ECO:0000313" key="1">
    <source>
        <dbReference type="EMBL" id="MPN64323.1"/>
    </source>
</evidence>
<organism evidence="1">
    <name type="scientific">bioreactor metagenome</name>
    <dbReference type="NCBI Taxonomy" id="1076179"/>
    <lineage>
        <taxon>unclassified sequences</taxon>
        <taxon>metagenomes</taxon>
        <taxon>ecological metagenomes</taxon>
    </lineage>
</organism>
<proteinExistence type="predicted"/>
<dbReference type="EMBL" id="VSSQ01145025">
    <property type="protein sequence ID" value="MPN64323.1"/>
    <property type="molecule type" value="Genomic_DNA"/>
</dbReference>